<organism evidence="1 2">
    <name type="scientific">Rhodococcus antarcticus</name>
    <dbReference type="NCBI Taxonomy" id="2987751"/>
    <lineage>
        <taxon>Bacteria</taxon>
        <taxon>Bacillati</taxon>
        <taxon>Actinomycetota</taxon>
        <taxon>Actinomycetes</taxon>
        <taxon>Mycobacteriales</taxon>
        <taxon>Nocardiaceae</taxon>
        <taxon>Rhodococcus</taxon>
    </lineage>
</organism>
<evidence type="ECO:0000313" key="2">
    <source>
        <dbReference type="Proteomes" id="UP001164965"/>
    </source>
</evidence>
<gene>
    <name evidence="1" type="ORF">RHODO2019_10570</name>
</gene>
<reference evidence="1" key="1">
    <citation type="submission" date="2022-10" db="EMBL/GenBank/DDBJ databases">
        <title>Rhodococcus sp.75.</title>
        <authorList>
            <person name="Sun M."/>
        </authorList>
    </citation>
    <scope>NUCLEOTIDE SEQUENCE</scope>
    <source>
        <strain evidence="1">75</strain>
    </source>
</reference>
<dbReference type="Proteomes" id="UP001164965">
    <property type="component" value="Chromosome"/>
</dbReference>
<sequence length="74" mass="8003">MTPSLRDNLPAEMVEGIRRHNAVPFIGDPEDVAAVMVFLASPESRYVTGQVIAVDGGLMSHSPIAETRRPDSAR</sequence>
<dbReference type="SUPFAM" id="SSF51735">
    <property type="entry name" value="NAD(P)-binding Rossmann-fold domains"/>
    <property type="match status" value="1"/>
</dbReference>
<dbReference type="InterPro" id="IPR036291">
    <property type="entry name" value="NAD(P)-bd_dom_sf"/>
</dbReference>
<dbReference type="InterPro" id="IPR002347">
    <property type="entry name" value="SDR_fam"/>
</dbReference>
<dbReference type="EMBL" id="CP110615">
    <property type="protein sequence ID" value="UZJ23655.1"/>
    <property type="molecule type" value="Genomic_DNA"/>
</dbReference>
<keyword evidence="2" id="KW-1185">Reference proteome</keyword>
<accession>A0ABY6NW88</accession>
<evidence type="ECO:0000313" key="1">
    <source>
        <dbReference type="EMBL" id="UZJ23655.1"/>
    </source>
</evidence>
<dbReference type="Gene3D" id="3.40.50.720">
    <property type="entry name" value="NAD(P)-binding Rossmann-like Domain"/>
    <property type="match status" value="1"/>
</dbReference>
<dbReference type="Pfam" id="PF13561">
    <property type="entry name" value="adh_short_C2"/>
    <property type="match status" value="1"/>
</dbReference>
<proteinExistence type="predicted"/>
<name>A0ABY6NW88_9NOCA</name>
<protein>
    <submittedName>
        <fullName evidence="1">SDR family oxidoreductase</fullName>
    </submittedName>
</protein>